<protein>
    <submittedName>
        <fullName evidence="6">Ankyrin</fullName>
    </submittedName>
</protein>
<dbReference type="InterPro" id="IPR056884">
    <property type="entry name" value="NPHP3-like_N"/>
</dbReference>
<evidence type="ECO:0000256" key="3">
    <source>
        <dbReference type="SAM" id="MobiDB-lite"/>
    </source>
</evidence>
<dbReference type="AlphaFoldDB" id="A0A6A6ET06"/>
<evidence type="ECO:0000313" key="6">
    <source>
        <dbReference type="EMBL" id="KAF2193858.1"/>
    </source>
</evidence>
<dbReference type="Proteomes" id="UP000800200">
    <property type="component" value="Unassembled WGS sequence"/>
</dbReference>
<evidence type="ECO:0000259" key="5">
    <source>
        <dbReference type="Pfam" id="PF24883"/>
    </source>
</evidence>
<feature type="transmembrane region" description="Helical" evidence="4">
    <location>
        <begin position="742"/>
        <end position="762"/>
    </location>
</feature>
<dbReference type="Pfam" id="PF12796">
    <property type="entry name" value="Ank_2"/>
    <property type="match status" value="1"/>
</dbReference>
<feature type="domain" description="Nephrocystin 3-like N-terminal" evidence="5">
    <location>
        <begin position="71"/>
        <end position="246"/>
    </location>
</feature>
<dbReference type="SUPFAM" id="SSF48403">
    <property type="entry name" value="Ankyrin repeat"/>
    <property type="match status" value="1"/>
</dbReference>
<dbReference type="EMBL" id="ML994612">
    <property type="protein sequence ID" value="KAF2193858.1"/>
    <property type="molecule type" value="Genomic_DNA"/>
</dbReference>
<evidence type="ECO:0000313" key="7">
    <source>
        <dbReference type="Proteomes" id="UP000800200"/>
    </source>
</evidence>
<evidence type="ECO:0000256" key="1">
    <source>
        <dbReference type="ARBA" id="ARBA00022737"/>
    </source>
</evidence>
<name>A0A6A6ET06_9PEZI</name>
<dbReference type="Gene3D" id="1.25.40.20">
    <property type="entry name" value="Ankyrin repeat-containing domain"/>
    <property type="match status" value="1"/>
</dbReference>
<dbReference type="PANTHER" id="PTHR10039:SF5">
    <property type="entry name" value="NACHT DOMAIN-CONTAINING PROTEIN"/>
    <property type="match status" value="1"/>
</dbReference>
<dbReference type="OrthoDB" id="194358at2759"/>
<sequence length="780" mass="86521">MSPAGPDFQSHGPVQGNNVLQGVTTGDNTIINFLESGKGGALQDEREACLRTLGFLEIDSREQDISAAVEQTCDWLFDTLEFKTWRNRTDLATNNGVLCIKGKPGAGKSTLMKHTLEHCKNAFPDDLIIAYFFNARGSTLEKSPLGMLRSIAYQLVKKDVTLFDQFLVTFRDKHITSQGREWEWQPRELKAFITSIIKRWKSKPLLLLVDALDECNEADMQDVVDFLESLSIDANKLGTTLRICLSRRHHPPLRIAKSLELIVEDNEDHREDIATYIRAKLAKRDAEIEAEIEKKADGIFMWVVLVVRLLNKALFKVRGKNKAMQDALEEIPGELEEVFRIMFNEDDEDMAETVLMLQWVLFAQRPLTPEELYAAVEAGDTGLWSQSSDIDHDSIQQSIEHLSKGLIEIRGRDAATVQFIHLSVNDFLLRNKRLQTLDQALEPDPVTASHRRLWACCWSHIRQVSSTSTKEAYKELRRKYPFLGYAASYILDHAEKVLDEGAVGQAGVTIEKWLRDGSSWFEWWKSFLSATHAFGEHTYLEGNMDAGLLYMLSLRGYGSLVKCMLAEDGEEGAEVNAQGGEYGNALQAASAGGKQQIVESLLKAGAEVNAQGGDYGNALQAASRQGEQQIVESLLKAGAEVNAQGDQYGNTFGKALQAALHQKHHGIANMLRKAGATAIVQHTESEVVNAGVADTEGVSVEKRHEGASPEAAPAMASPSTEAPSPGIWFPLRLQGIYASPRLALLWPGLFFIGTGGVILWLVRGGRVASTLFGDIWRNRI</sequence>
<gene>
    <name evidence="6" type="ORF">K469DRAFT_186628</name>
</gene>
<dbReference type="PROSITE" id="PS50297">
    <property type="entry name" value="ANK_REP_REGION"/>
    <property type="match status" value="1"/>
</dbReference>
<dbReference type="InterPro" id="IPR002110">
    <property type="entry name" value="Ankyrin_rpt"/>
</dbReference>
<accession>A0A6A6ET06</accession>
<proteinExistence type="predicted"/>
<keyword evidence="7" id="KW-1185">Reference proteome</keyword>
<evidence type="ECO:0000256" key="2">
    <source>
        <dbReference type="PROSITE-ProRule" id="PRU00023"/>
    </source>
</evidence>
<keyword evidence="4" id="KW-0472">Membrane</keyword>
<dbReference type="InterPro" id="IPR027417">
    <property type="entry name" value="P-loop_NTPase"/>
</dbReference>
<feature type="repeat" description="ANK" evidence="2">
    <location>
        <begin position="614"/>
        <end position="646"/>
    </location>
</feature>
<dbReference type="SUPFAM" id="SSF52540">
    <property type="entry name" value="P-loop containing nucleoside triphosphate hydrolases"/>
    <property type="match status" value="1"/>
</dbReference>
<keyword evidence="4" id="KW-0812">Transmembrane</keyword>
<dbReference type="PANTHER" id="PTHR10039">
    <property type="entry name" value="AMELOGENIN"/>
    <property type="match status" value="1"/>
</dbReference>
<feature type="repeat" description="ANK" evidence="2">
    <location>
        <begin position="581"/>
        <end position="613"/>
    </location>
</feature>
<dbReference type="Gene3D" id="3.40.50.300">
    <property type="entry name" value="P-loop containing nucleotide triphosphate hydrolases"/>
    <property type="match status" value="1"/>
</dbReference>
<organism evidence="6 7">
    <name type="scientific">Zopfia rhizophila CBS 207.26</name>
    <dbReference type="NCBI Taxonomy" id="1314779"/>
    <lineage>
        <taxon>Eukaryota</taxon>
        <taxon>Fungi</taxon>
        <taxon>Dikarya</taxon>
        <taxon>Ascomycota</taxon>
        <taxon>Pezizomycotina</taxon>
        <taxon>Dothideomycetes</taxon>
        <taxon>Dothideomycetes incertae sedis</taxon>
        <taxon>Zopfiaceae</taxon>
        <taxon>Zopfia</taxon>
    </lineage>
</organism>
<keyword evidence="2" id="KW-0040">ANK repeat</keyword>
<dbReference type="PROSITE" id="PS50088">
    <property type="entry name" value="ANK_REPEAT"/>
    <property type="match status" value="2"/>
</dbReference>
<dbReference type="InterPro" id="IPR036770">
    <property type="entry name" value="Ankyrin_rpt-contain_sf"/>
</dbReference>
<keyword evidence="1" id="KW-0677">Repeat</keyword>
<reference evidence="6" key="1">
    <citation type="journal article" date="2020" name="Stud. Mycol.">
        <title>101 Dothideomycetes genomes: a test case for predicting lifestyles and emergence of pathogens.</title>
        <authorList>
            <person name="Haridas S."/>
            <person name="Albert R."/>
            <person name="Binder M."/>
            <person name="Bloem J."/>
            <person name="Labutti K."/>
            <person name="Salamov A."/>
            <person name="Andreopoulos B."/>
            <person name="Baker S."/>
            <person name="Barry K."/>
            <person name="Bills G."/>
            <person name="Bluhm B."/>
            <person name="Cannon C."/>
            <person name="Castanera R."/>
            <person name="Culley D."/>
            <person name="Daum C."/>
            <person name="Ezra D."/>
            <person name="Gonzalez J."/>
            <person name="Henrissat B."/>
            <person name="Kuo A."/>
            <person name="Liang C."/>
            <person name="Lipzen A."/>
            <person name="Lutzoni F."/>
            <person name="Magnuson J."/>
            <person name="Mondo S."/>
            <person name="Nolan M."/>
            <person name="Ohm R."/>
            <person name="Pangilinan J."/>
            <person name="Park H.-J."/>
            <person name="Ramirez L."/>
            <person name="Alfaro M."/>
            <person name="Sun H."/>
            <person name="Tritt A."/>
            <person name="Yoshinaga Y."/>
            <person name="Zwiers L.-H."/>
            <person name="Turgeon B."/>
            <person name="Goodwin S."/>
            <person name="Spatafora J."/>
            <person name="Crous P."/>
            <person name="Grigoriev I."/>
        </authorList>
    </citation>
    <scope>NUCLEOTIDE SEQUENCE</scope>
    <source>
        <strain evidence="6">CBS 207.26</strain>
    </source>
</reference>
<evidence type="ECO:0000256" key="4">
    <source>
        <dbReference type="SAM" id="Phobius"/>
    </source>
</evidence>
<dbReference type="Pfam" id="PF24883">
    <property type="entry name" value="NPHP3_N"/>
    <property type="match status" value="1"/>
</dbReference>
<keyword evidence="4" id="KW-1133">Transmembrane helix</keyword>
<feature type="region of interest" description="Disordered" evidence="3">
    <location>
        <begin position="1"/>
        <end position="21"/>
    </location>
</feature>